<dbReference type="AlphaFoldDB" id="A0A2G5VCP6"/>
<sequence length="431" mass="48920">MNPFLLIPILFLLCFPSSTEITYKMVTVWGAPEPYSSYPLSVRMGISWDDCVQDCFSVTFCILAYGNSSLLCALYNIGDVRKIRNDKEASEALEKVSFKFETTKDCPKEHAGMFDGVLTTFNGSLINSSQIITSEYFYTFKYVSSHITDCGMQFEPEIDCSDCDKTMMIFRAKKIEFVSLLHKTARTWYNCVLQCSLTNWCFAARMSGASMTRMDDTLPMEFPQNCFMYKLDELQSFERIEDPGPYPVSGYYSYMTIKFSSSICPGTYTFMFSGSHESNFGYFTRFSSYTLTTTGSQTAIEFKYQKITTCEGDNIFVLADHPQCYGFYRESVPYSQAAQRCKIVGGDGLMAIPSEAALKDIHKVKESILPDGGFYFVGLTRADENSDWEWTLPDLMYDQVVYNMSAENLKGPGLYASLDFTGYNTTLRAQK</sequence>
<proteinExistence type="predicted"/>
<dbReference type="PANTHER" id="PTHR47629:SF10">
    <property type="entry name" value="PAN-3 DOMAIN-CONTAINING PROTEIN"/>
    <property type="match status" value="1"/>
</dbReference>
<organism evidence="3 4">
    <name type="scientific">Caenorhabditis nigoni</name>
    <dbReference type="NCBI Taxonomy" id="1611254"/>
    <lineage>
        <taxon>Eukaryota</taxon>
        <taxon>Metazoa</taxon>
        <taxon>Ecdysozoa</taxon>
        <taxon>Nematoda</taxon>
        <taxon>Chromadorea</taxon>
        <taxon>Rhabditida</taxon>
        <taxon>Rhabditina</taxon>
        <taxon>Rhabditomorpha</taxon>
        <taxon>Rhabditoidea</taxon>
        <taxon>Rhabditidae</taxon>
        <taxon>Peloderinae</taxon>
        <taxon>Caenorhabditis</taxon>
    </lineage>
</organism>
<feature type="domain" description="PAN-3" evidence="2">
    <location>
        <begin position="5"/>
        <end position="134"/>
    </location>
</feature>
<dbReference type="InterPro" id="IPR006583">
    <property type="entry name" value="PAN-3_domain"/>
</dbReference>
<keyword evidence="1" id="KW-0732">Signal</keyword>
<feature type="signal peptide" evidence="1">
    <location>
        <begin position="1"/>
        <end position="21"/>
    </location>
</feature>
<dbReference type="EMBL" id="PDUG01000002">
    <property type="protein sequence ID" value="PIC49517.1"/>
    <property type="molecule type" value="Genomic_DNA"/>
</dbReference>
<dbReference type="OrthoDB" id="5897708at2759"/>
<feature type="chain" id="PRO_5013922636" description="PAN-3 domain-containing protein" evidence="1">
    <location>
        <begin position="22"/>
        <end position="431"/>
    </location>
</feature>
<evidence type="ECO:0000313" key="4">
    <source>
        <dbReference type="Proteomes" id="UP000230233"/>
    </source>
</evidence>
<reference evidence="4" key="1">
    <citation type="submission" date="2017-10" db="EMBL/GenBank/DDBJ databases">
        <title>Rapid genome shrinkage in a self-fertile nematode reveals novel sperm competition proteins.</title>
        <authorList>
            <person name="Yin D."/>
            <person name="Schwarz E.M."/>
            <person name="Thomas C.G."/>
            <person name="Felde R.L."/>
            <person name="Korf I.F."/>
            <person name="Cutter A.D."/>
            <person name="Schartner C.M."/>
            <person name="Ralston E.J."/>
            <person name="Meyer B.J."/>
            <person name="Haag E.S."/>
        </authorList>
    </citation>
    <scope>NUCLEOTIDE SEQUENCE [LARGE SCALE GENOMIC DNA]</scope>
    <source>
        <strain evidence="4">JU1422</strain>
    </source>
</reference>
<dbReference type="CDD" id="cd00037">
    <property type="entry name" value="CLECT"/>
    <property type="match status" value="1"/>
</dbReference>
<keyword evidence="4" id="KW-1185">Reference proteome</keyword>
<gene>
    <name evidence="3" type="primary">Cnig_chr_II.g8099</name>
    <name evidence="3" type="ORF">B9Z55_008099</name>
</gene>
<protein>
    <recommendedName>
        <fullName evidence="2">PAN-3 domain-containing protein</fullName>
    </recommendedName>
</protein>
<comment type="caution">
    <text evidence="3">The sequence shown here is derived from an EMBL/GenBank/DDBJ whole genome shotgun (WGS) entry which is preliminary data.</text>
</comment>
<evidence type="ECO:0000259" key="2">
    <source>
        <dbReference type="SMART" id="SM00605"/>
    </source>
</evidence>
<dbReference type="InterPro" id="IPR016186">
    <property type="entry name" value="C-type_lectin-like/link_sf"/>
</dbReference>
<name>A0A2G5VCP6_9PELO</name>
<dbReference type="Proteomes" id="UP000230233">
    <property type="component" value="Chromosome II"/>
</dbReference>
<evidence type="ECO:0000256" key="1">
    <source>
        <dbReference type="SAM" id="SignalP"/>
    </source>
</evidence>
<dbReference type="PANTHER" id="PTHR47629">
    <property type="entry name" value="C-TYPE LECTIN-RELATED"/>
    <property type="match status" value="1"/>
</dbReference>
<evidence type="ECO:0000313" key="3">
    <source>
        <dbReference type="EMBL" id="PIC49517.1"/>
    </source>
</evidence>
<dbReference type="SMART" id="SM00605">
    <property type="entry name" value="CW"/>
    <property type="match status" value="1"/>
</dbReference>
<accession>A0A2G5VCP6</accession>
<dbReference type="Pfam" id="PF08277">
    <property type="entry name" value="PAN_3"/>
    <property type="match status" value="1"/>
</dbReference>
<dbReference type="InterPro" id="IPR016187">
    <property type="entry name" value="CTDL_fold"/>
</dbReference>
<dbReference type="SUPFAM" id="SSF56436">
    <property type="entry name" value="C-type lectin-like"/>
    <property type="match status" value="1"/>
</dbReference>
<dbReference type="Gene3D" id="3.10.100.10">
    <property type="entry name" value="Mannose-Binding Protein A, subunit A"/>
    <property type="match status" value="1"/>
</dbReference>